<name>A0ABV3W1T6_9BACI</name>
<dbReference type="RefSeq" id="WP_368637711.1">
    <property type="nucleotide sequence ID" value="NZ_JBFRHK010000013.1"/>
</dbReference>
<reference evidence="1 2" key="1">
    <citation type="submission" date="2024-07" db="EMBL/GenBank/DDBJ databases">
        <title>Characterization of a bacterium isolated from hydrolysated instant sea cucumber by whole-genome sequencing and metabolomics.</title>
        <authorList>
            <person name="Luo X."/>
            <person name="Zhang Z."/>
            <person name="Zheng Z."/>
            <person name="Zhang W."/>
            <person name="Ming T."/>
            <person name="Jiao L."/>
            <person name="Su X."/>
            <person name="Kong F."/>
            <person name="Xu J."/>
        </authorList>
    </citation>
    <scope>NUCLEOTIDE SEQUENCE [LARGE SCALE GENOMIC DNA]</scope>
    <source>
        <strain evidence="1 2">XL-2024</strain>
    </source>
</reference>
<proteinExistence type="predicted"/>
<dbReference type="SUPFAM" id="SSF52499">
    <property type="entry name" value="Isochorismatase-like hydrolases"/>
    <property type="match status" value="1"/>
</dbReference>
<dbReference type="InterPro" id="IPR036380">
    <property type="entry name" value="Isochorismatase-like_sf"/>
</dbReference>
<dbReference type="EMBL" id="JBFRHK010000013">
    <property type="protein sequence ID" value="MEX3747147.1"/>
    <property type="molecule type" value="Genomic_DNA"/>
</dbReference>
<dbReference type="Proteomes" id="UP001558534">
    <property type="component" value="Unassembled WGS sequence"/>
</dbReference>
<protein>
    <recommendedName>
        <fullName evidence="3">Isochorismatase</fullName>
    </recommendedName>
</protein>
<evidence type="ECO:0000313" key="1">
    <source>
        <dbReference type="EMBL" id="MEX3747147.1"/>
    </source>
</evidence>
<accession>A0ABV3W1T6</accession>
<comment type="caution">
    <text evidence="1">The sequence shown here is derived from an EMBL/GenBank/DDBJ whole genome shotgun (WGS) entry which is preliminary data.</text>
</comment>
<evidence type="ECO:0008006" key="3">
    <source>
        <dbReference type="Google" id="ProtNLM"/>
    </source>
</evidence>
<organism evidence="1 2">
    <name type="scientific">Lysinibacillus xylanilyticus</name>
    <dbReference type="NCBI Taxonomy" id="582475"/>
    <lineage>
        <taxon>Bacteria</taxon>
        <taxon>Bacillati</taxon>
        <taxon>Bacillota</taxon>
        <taxon>Bacilli</taxon>
        <taxon>Bacillales</taxon>
        <taxon>Bacillaceae</taxon>
        <taxon>Lysinibacillus</taxon>
    </lineage>
</organism>
<gene>
    <name evidence="1" type="ORF">AB1300_18715</name>
</gene>
<sequence length="56" mass="6525">MKQVLLVLAIQNDYCSDQARMPVAKQIEPILNGINDLIKRAERLIIPILYIRNEFE</sequence>
<evidence type="ECO:0000313" key="2">
    <source>
        <dbReference type="Proteomes" id="UP001558534"/>
    </source>
</evidence>
<dbReference type="Gene3D" id="3.40.50.850">
    <property type="entry name" value="Isochorismatase-like"/>
    <property type="match status" value="1"/>
</dbReference>
<keyword evidence="2" id="KW-1185">Reference proteome</keyword>